<dbReference type="NCBIfam" id="TIGR03317">
    <property type="entry name" value="ygfZ_signature"/>
    <property type="match status" value="1"/>
</dbReference>
<proteinExistence type="predicted"/>
<keyword evidence="3" id="KW-0496">Mitochondrion</keyword>
<feature type="non-terminal residue" evidence="5">
    <location>
        <position position="215"/>
    </location>
</feature>
<name>A0A381ZAH5_9ZZZZ</name>
<feature type="domain" description="GCVT N-terminal" evidence="4">
    <location>
        <begin position="15"/>
        <end position="86"/>
    </location>
</feature>
<keyword evidence="2" id="KW-0809">Transit peptide</keyword>
<dbReference type="InterPro" id="IPR017703">
    <property type="entry name" value="YgfZ/GCV_T_CS"/>
</dbReference>
<protein>
    <recommendedName>
        <fullName evidence="4">GCVT N-terminal domain-containing protein</fullName>
    </recommendedName>
</protein>
<evidence type="ECO:0000256" key="2">
    <source>
        <dbReference type="ARBA" id="ARBA00022946"/>
    </source>
</evidence>
<dbReference type="Pfam" id="PF01571">
    <property type="entry name" value="GCV_T"/>
    <property type="match status" value="1"/>
</dbReference>
<dbReference type="GO" id="GO:0016226">
    <property type="term" value="P:iron-sulfur cluster assembly"/>
    <property type="evidence" value="ECO:0007669"/>
    <property type="project" value="TreeGrafter"/>
</dbReference>
<evidence type="ECO:0000256" key="3">
    <source>
        <dbReference type="ARBA" id="ARBA00023128"/>
    </source>
</evidence>
<accession>A0A381ZAH5</accession>
<dbReference type="SUPFAM" id="SSF103025">
    <property type="entry name" value="Folate-binding domain"/>
    <property type="match status" value="1"/>
</dbReference>
<dbReference type="Gene3D" id="3.30.1360.120">
    <property type="entry name" value="Probable tRNA modification gtpase trme, domain 1"/>
    <property type="match status" value="2"/>
</dbReference>
<feature type="non-terminal residue" evidence="5">
    <location>
        <position position="1"/>
    </location>
</feature>
<dbReference type="GO" id="GO:0005739">
    <property type="term" value="C:mitochondrion"/>
    <property type="evidence" value="ECO:0007669"/>
    <property type="project" value="UniProtKB-SubCell"/>
</dbReference>
<dbReference type="EMBL" id="UINC01020583">
    <property type="protein sequence ID" value="SVA86295.1"/>
    <property type="molecule type" value="Genomic_DNA"/>
</dbReference>
<organism evidence="5">
    <name type="scientific">marine metagenome</name>
    <dbReference type="NCBI Taxonomy" id="408172"/>
    <lineage>
        <taxon>unclassified sequences</taxon>
        <taxon>metagenomes</taxon>
        <taxon>ecological metagenomes</taxon>
    </lineage>
</organism>
<evidence type="ECO:0000313" key="5">
    <source>
        <dbReference type="EMBL" id="SVA86295.1"/>
    </source>
</evidence>
<dbReference type="InterPro" id="IPR006222">
    <property type="entry name" value="GCVT_N"/>
</dbReference>
<evidence type="ECO:0000256" key="1">
    <source>
        <dbReference type="ARBA" id="ARBA00004173"/>
    </source>
</evidence>
<dbReference type="InterPro" id="IPR027266">
    <property type="entry name" value="TrmE/GcvT-like"/>
</dbReference>
<evidence type="ECO:0000259" key="4">
    <source>
        <dbReference type="Pfam" id="PF01571"/>
    </source>
</evidence>
<dbReference type="PANTHER" id="PTHR22602">
    <property type="entry name" value="TRANSFERASE CAF17, MITOCHONDRIAL-RELATED"/>
    <property type="match status" value="1"/>
</dbReference>
<comment type="subcellular location">
    <subcellularLocation>
        <location evidence="1">Mitochondrion</location>
    </subcellularLocation>
</comment>
<sequence length="215" mass="25726">MTTNYFYKNSKSKFLEISGQDSVPFIQNLITNDINKCKENHFVYSCLLTPQGKFFADFFIFKNKEKYFFEVNDIFYENFLNKLNMYKLRSNINIEEIKLFYSFIIFGELEINNHYEILNLDPRNSNIGKKLIQNDPFIEFNEKTIEIDEKKYHEILIKNKVPYSPFDLQENKSLLLENNFDNINAISWNKGCFVGQEITARMKYRALLKKQLYAL</sequence>
<dbReference type="InterPro" id="IPR045179">
    <property type="entry name" value="YgfZ/GcvT"/>
</dbReference>
<dbReference type="AlphaFoldDB" id="A0A381ZAH5"/>
<dbReference type="PANTHER" id="PTHR22602:SF0">
    <property type="entry name" value="TRANSFERASE CAF17, MITOCHONDRIAL-RELATED"/>
    <property type="match status" value="1"/>
</dbReference>
<gene>
    <name evidence="5" type="ORF">METZ01_LOCUS139149</name>
</gene>
<reference evidence="5" key="1">
    <citation type="submission" date="2018-05" db="EMBL/GenBank/DDBJ databases">
        <authorList>
            <person name="Lanie J.A."/>
            <person name="Ng W.-L."/>
            <person name="Kazmierczak K.M."/>
            <person name="Andrzejewski T.M."/>
            <person name="Davidsen T.M."/>
            <person name="Wayne K.J."/>
            <person name="Tettelin H."/>
            <person name="Glass J.I."/>
            <person name="Rusch D."/>
            <person name="Podicherti R."/>
            <person name="Tsui H.-C.T."/>
            <person name="Winkler M.E."/>
        </authorList>
    </citation>
    <scope>NUCLEOTIDE SEQUENCE</scope>
</reference>